<dbReference type="InterPro" id="IPR008207">
    <property type="entry name" value="Sig_transdc_His_kin_Hpt_dom"/>
</dbReference>
<keyword evidence="1" id="KW-0902">Two-component regulatory system</keyword>
<dbReference type="Gene3D" id="1.20.120.160">
    <property type="entry name" value="HPT domain"/>
    <property type="match status" value="1"/>
</dbReference>
<evidence type="ECO:0000313" key="4">
    <source>
        <dbReference type="Proteomes" id="UP001293718"/>
    </source>
</evidence>
<accession>A0ABU5IS36</accession>
<evidence type="ECO:0000313" key="3">
    <source>
        <dbReference type="EMBL" id="MDZ5461708.1"/>
    </source>
</evidence>
<feature type="domain" description="HPt" evidence="2">
    <location>
        <begin position="10"/>
        <end position="88"/>
    </location>
</feature>
<organism evidence="3 4">
    <name type="scientific">Azohydromonas lata</name>
    <dbReference type="NCBI Taxonomy" id="45677"/>
    <lineage>
        <taxon>Bacteria</taxon>
        <taxon>Pseudomonadati</taxon>
        <taxon>Pseudomonadota</taxon>
        <taxon>Betaproteobacteria</taxon>
        <taxon>Burkholderiales</taxon>
        <taxon>Sphaerotilaceae</taxon>
        <taxon>Azohydromonas</taxon>
    </lineage>
</organism>
<gene>
    <name evidence="3" type="ORF">SM757_34550</name>
</gene>
<name>A0ABU5IS36_9BURK</name>
<evidence type="ECO:0000259" key="2">
    <source>
        <dbReference type="Pfam" id="PF01627"/>
    </source>
</evidence>
<comment type="caution">
    <text evidence="3">The sequence shown here is derived from an EMBL/GenBank/DDBJ whole genome shotgun (WGS) entry which is preliminary data.</text>
</comment>
<dbReference type="Proteomes" id="UP001293718">
    <property type="component" value="Unassembled WGS sequence"/>
</dbReference>
<sequence>PTWGDEALYRQCLLDFVREHGDAAREMAAADTPAAAAALAHKLNGAAAQLALTDVSARAEEAELVYRTGLSPQATLSALQAALDTARASIRGYAGGG</sequence>
<protein>
    <submittedName>
        <fullName evidence="3">Hpt domain-containing protein</fullName>
    </submittedName>
</protein>
<evidence type="ECO:0000256" key="1">
    <source>
        <dbReference type="ARBA" id="ARBA00023012"/>
    </source>
</evidence>
<dbReference type="InterPro" id="IPR036641">
    <property type="entry name" value="HPT_dom_sf"/>
</dbReference>
<dbReference type="RefSeq" id="WP_322468799.1">
    <property type="nucleotide sequence ID" value="NZ_JAXOJX010000148.1"/>
</dbReference>
<dbReference type="SUPFAM" id="SSF47226">
    <property type="entry name" value="Histidine-containing phosphotransfer domain, HPT domain"/>
    <property type="match status" value="1"/>
</dbReference>
<keyword evidence="4" id="KW-1185">Reference proteome</keyword>
<proteinExistence type="predicted"/>
<dbReference type="EMBL" id="JAXOJX010000148">
    <property type="protein sequence ID" value="MDZ5461708.1"/>
    <property type="molecule type" value="Genomic_DNA"/>
</dbReference>
<feature type="non-terminal residue" evidence="3">
    <location>
        <position position="1"/>
    </location>
</feature>
<dbReference type="Pfam" id="PF01627">
    <property type="entry name" value="Hpt"/>
    <property type="match status" value="1"/>
</dbReference>
<reference evidence="3 4" key="1">
    <citation type="submission" date="2023-11" db="EMBL/GenBank/DDBJ databases">
        <title>Draft genome of Azohydromonas lata strain H1 (DSM1123), a polyhydroxyalkanoate producer.</title>
        <authorList>
            <person name="Traversa D."/>
            <person name="D'Addabbo P."/>
            <person name="Pazzani C."/>
            <person name="Manzari C."/>
            <person name="Chiara M."/>
            <person name="Scrascia M."/>
        </authorList>
    </citation>
    <scope>NUCLEOTIDE SEQUENCE [LARGE SCALE GENOMIC DNA]</scope>
    <source>
        <strain evidence="3 4">H1</strain>
    </source>
</reference>